<dbReference type="Proteomes" id="UP000235533">
    <property type="component" value="Unassembled WGS sequence"/>
</dbReference>
<organism evidence="1 2">
    <name type="scientific">Vibrio splendidus</name>
    <dbReference type="NCBI Taxonomy" id="29497"/>
    <lineage>
        <taxon>Bacteria</taxon>
        <taxon>Pseudomonadati</taxon>
        <taxon>Pseudomonadota</taxon>
        <taxon>Gammaproteobacteria</taxon>
        <taxon>Vibrionales</taxon>
        <taxon>Vibrionaceae</taxon>
        <taxon>Vibrio</taxon>
    </lineage>
</organism>
<evidence type="ECO:0000313" key="1">
    <source>
        <dbReference type="EMBL" id="PMM43175.1"/>
    </source>
</evidence>
<gene>
    <name evidence="1" type="ORF">BCT54_06780</name>
</gene>
<sequence length="98" mass="10953">GMALVMVLLLAKQIITLYHAVQKTLTKDQHALVTLYVALEDNNLELIQFALESLRVHVKPMNNAELTYQVDKALEQVFQGAPPTQEVINIITVNLPMA</sequence>
<dbReference type="AlphaFoldDB" id="A0A2N7JMU3"/>
<name>A0A2N7JMU3_VIBSP</name>
<comment type="caution">
    <text evidence="1">The sequence shown here is derived from an EMBL/GenBank/DDBJ whole genome shotgun (WGS) entry which is preliminary data.</text>
</comment>
<feature type="non-terminal residue" evidence="1">
    <location>
        <position position="1"/>
    </location>
</feature>
<dbReference type="EMBL" id="MCZF01000263">
    <property type="protein sequence ID" value="PMM43175.1"/>
    <property type="molecule type" value="Genomic_DNA"/>
</dbReference>
<evidence type="ECO:0000313" key="2">
    <source>
        <dbReference type="Proteomes" id="UP000235533"/>
    </source>
</evidence>
<protein>
    <submittedName>
        <fullName evidence="1">Uncharacterized protein</fullName>
    </submittedName>
</protein>
<dbReference type="RefSeq" id="WP_241906754.1">
    <property type="nucleotide sequence ID" value="NZ_MCZF01000263.1"/>
</dbReference>
<proteinExistence type="predicted"/>
<reference evidence="2" key="1">
    <citation type="submission" date="2016-07" db="EMBL/GenBank/DDBJ databases">
        <title>Nontailed viruses are major unrecognized killers of bacteria in the ocean.</title>
        <authorList>
            <person name="Kauffman K."/>
            <person name="Hussain F."/>
            <person name="Yang J."/>
            <person name="Arevalo P."/>
            <person name="Brown J."/>
            <person name="Cutler M."/>
            <person name="Kelly L."/>
            <person name="Polz M.F."/>
        </authorList>
    </citation>
    <scope>NUCLEOTIDE SEQUENCE [LARGE SCALE GENOMIC DNA]</scope>
    <source>
        <strain evidence="2">10N.261.48.B5</strain>
    </source>
</reference>
<accession>A0A2N7JMU3</accession>